<organism evidence="1 2">
    <name type="scientific">Veronia pacifica</name>
    <dbReference type="NCBI Taxonomy" id="1080227"/>
    <lineage>
        <taxon>Bacteria</taxon>
        <taxon>Pseudomonadati</taxon>
        <taxon>Pseudomonadota</taxon>
        <taxon>Gammaproteobacteria</taxon>
        <taxon>Vibrionales</taxon>
        <taxon>Vibrionaceae</taxon>
        <taxon>Veronia</taxon>
    </lineage>
</organism>
<evidence type="ECO:0000313" key="2">
    <source>
        <dbReference type="Proteomes" id="UP000094936"/>
    </source>
</evidence>
<dbReference type="EMBL" id="LYBM01000001">
    <property type="protein sequence ID" value="ODA36067.1"/>
    <property type="molecule type" value="Genomic_DNA"/>
</dbReference>
<dbReference type="RefSeq" id="WP_068897994.1">
    <property type="nucleotide sequence ID" value="NZ_JBHUIF010000002.1"/>
</dbReference>
<dbReference type="Pfam" id="PF19991">
    <property type="entry name" value="HMA_2"/>
    <property type="match status" value="1"/>
</dbReference>
<reference evidence="1 2" key="1">
    <citation type="submission" date="2016-05" db="EMBL/GenBank/DDBJ databases">
        <title>Genomic Taxonomy of the Vibrionaceae.</title>
        <authorList>
            <person name="Gomez-Gil B."/>
            <person name="Enciso-Ibarra J."/>
        </authorList>
    </citation>
    <scope>NUCLEOTIDE SEQUENCE [LARGE SCALE GENOMIC DNA]</scope>
    <source>
        <strain evidence="1 2">CAIM 1920</strain>
    </source>
</reference>
<comment type="caution">
    <text evidence="1">The sequence shown here is derived from an EMBL/GenBank/DDBJ whole genome shotgun (WGS) entry which is preliminary data.</text>
</comment>
<sequence length="119" mass="13255">MNTYIHNTNHRVRVRSDYIFDHPKEVEKLIEDLNKIEAITAIKYKKYAGSVAITFDPAQLDSESILEILDSHGWMASRSKPSFVENAVVSGTKTLAKGVAGVMLKRLLGPTVSRVILSL</sequence>
<accession>A0A1C3ES30</accession>
<dbReference type="Proteomes" id="UP000094936">
    <property type="component" value="Unassembled WGS sequence"/>
</dbReference>
<keyword evidence="2" id="KW-1185">Reference proteome</keyword>
<dbReference type="AlphaFoldDB" id="A0A1C3ES30"/>
<gene>
    <name evidence="1" type="ORF">A8L45_00210</name>
</gene>
<evidence type="ECO:0000313" key="1">
    <source>
        <dbReference type="EMBL" id="ODA36067.1"/>
    </source>
</evidence>
<protein>
    <recommendedName>
        <fullName evidence="3">HMA domain-containing protein</fullName>
    </recommendedName>
</protein>
<name>A0A1C3ES30_9GAMM</name>
<proteinExistence type="predicted"/>
<evidence type="ECO:0008006" key="3">
    <source>
        <dbReference type="Google" id="ProtNLM"/>
    </source>
</evidence>